<evidence type="ECO:0000313" key="2">
    <source>
        <dbReference type="EMBL" id="CAL8145339.1"/>
    </source>
</evidence>
<keyword evidence="3" id="KW-1185">Reference proteome</keyword>
<dbReference type="Proteomes" id="UP001642540">
    <property type="component" value="Unassembled WGS sequence"/>
</dbReference>
<gene>
    <name evidence="2" type="ORF">ODALV1_LOCUS30458</name>
</gene>
<feature type="region of interest" description="Disordered" evidence="1">
    <location>
        <begin position="1"/>
        <end position="27"/>
    </location>
</feature>
<feature type="region of interest" description="Disordered" evidence="1">
    <location>
        <begin position="55"/>
        <end position="88"/>
    </location>
</feature>
<comment type="caution">
    <text evidence="2">The sequence shown here is derived from an EMBL/GenBank/DDBJ whole genome shotgun (WGS) entry which is preliminary data.</text>
</comment>
<name>A0ABP1S6S7_9HEXA</name>
<organism evidence="2 3">
    <name type="scientific">Orchesella dallaii</name>
    <dbReference type="NCBI Taxonomy" id="48710"/>
    <lineage>
        <taxon>Eukaryota</taxon>
        <taxon>Metazoa</taxon>
        <taxon>Ecdysozoa</taxon>
        <taxon>Arthropoda</taxon>
        <taxon>Hexapoda</taxon>
        <taxon>Collembola</taxon>
        <taxon>Entomobryomorpha</taxon>
        <taxon>Entomobryoidea</taxon>
        <taxon>Orchesellidae</taxon>
        <taxon>Orchesellinae</taxon>
        <taxon>Orchesella</taxon>
    </lineage>
</organism>
<feature type="compositionally biased region" description="Basic residues" evidence="1">
    <location>
        <begin position="78"/>
        <end position="87"/>
    </location>
</feature>
<proteinExistence type="predicted"/>
<protein>
    <submittedName>
        <fullName evidence="2">Uncharacterized protein</fullName>
    </submittedName>
</protein>
<feature type="compositionally biased region" description="Low complexity" evidence="1">
    <location>
        <begin position="59"/>
        <end position="70"/>
    </location>
</feature>
<evidence type="ECO:0000256" key="1">
    <source>
        <dbReference type="SAM" id="MobiDB-lite"/>
    </source>
</evidence>
<reference evidence="2 3" key="1">
    <citation type="submission" date="2024-08" db="EMBL/GenBank/DDBJ databases">
        <authorList>
            <person name="Cucini C."/>
            <person name="Frati F."/>
        </authorList>
    </citation>
    <scope>NUCLEOTIDE SEQUENCE [LARGE SCALE GENOMIC DNA]</scope>
</reference>
<sequence length="234" mass="25948">METKRSESEREGKDAANRRANKIKRELSKARKQIQNLVLVSAGEKVDCKKFEDKPSLRSVNPSSVPISIVAGSDAGRKTQKNPKKRGISAAAKKILEKGKAKQRLKKVGSIALEKRIQRRKAKAVKQSAISVACEQLVPLAVQGWLAQKNDAKKDEKVSRLDAKSTLSISSVPAPTSGLNRDWKQEKHLVNVPVYTGRKGTNRGFDEGYDFLPPQPPLPMVSLEDQLLFKLIIF</sequence>
<evidence type="ECO:0000313" key="3">
    <source>
        <dbReference type="Proteomes" id="UP001642540"/>
    </source>
</evidence>
<accession>A0ABP1S6S7</accession>
<dbReference type="EMBL" id="CAXLJM020000164">
    <property type="protein sequence ID" value="CAL8145339.1"/>
    <property type="molecule type" value="Genomic_DNA"/>
</dbReference>